<evidence type="ECO:0000313" key="9">
    <source>
        <dbReference type="EMBL" id="KKN29219.1"/>
    </source>
</evidence>
<accession>A0A0F9PGD6</accession>
<feature type="transmembrane region" description="Helical" evidence="7">
    <location>
        <begin position="136"/>
        <end position="160"/>
    </location>
</feature>
<evidence type="ECO:0000256" key="6">
    <source>
        <dbReference type="ARBA" id="ARBA00023136"/>
    </source>
</evidence>
<feature type="transmembrane region" description="Helical" evidence="7">
    <location>
        <begin position="6"/>
        <end position="35"/>
    </location>
</feature>
<feature type="domain" description="TRAP C4-dicarboxylate transport system permease DctM subunit" evidence="8">
    <location>
        <begin position="8"/>
        <end position="235"/>
    </location>
</feature>
<evidence type="ECO:0000256" key="5">
    <source>
        <dbReference type="ARBA" id="ARBA00022989"/>
    </source>
</evidence>
<keyword evidence="6 7" id="KW-0472">Membrane</keyword>
<evidence type="ECO:0000256" key="4">
    <source>
        <dbReference type="ARBA" id="ARBA00022692"/>
    </source>
</evidence>
<feature type="transmembrane region" description="Helical" evidence="7">
    <location>
        <begin position="96"/>
        <end position="124"/>
    </location>
</feature>
<evidence type="ECO:0000256" key="2">
    <source>
        <dbReference type="ARBA" id="ARBA00022475"/>
    </source>
</evidence>
<keyword evidence="2" id="KW-1003">Cell membrane</keyword>
<dbReference type="GO" id="GO:0022857">
    <property type="term" value="F:transmembrane transporter activity"/>
    <property type="evidence" value="ECO:0007669"/>
    <property type="project" value="TreeGrafter"/>
</dbReference>
<protein>
    <recommendedName>
        <fullName evidence="8">TRAP C4-dicarboxylate transport system permease DctM subunit domain-containing protein</fullName>
    </recommendedName>
</protein>
<reference evidence="9" key="1">
    <citation type="journal article" date="2015" name="Nature">
        <title>Complex archaea that bridge the gap between prokaryotes and eukaryotes.</title>
        <authorList>
            <person name="Spang A."/>
            <person name="Saw J.H."/>
            <person name="Jorgensen S.L."/>
            <person name="Zaremba-Niedzwiedzka K."/>
            <person name="Martijn J."/>
            <person name="Lind A.E."/>
            <person name="van Eijk R."/>
            <person name="Schleper C."/>
            <person name="Guy L."/>
            <person name="Ettema T.J."/>
        </authorList>
    </citation>
    <scope>NUCLEOTIDE SEQUENCE</scope>
</reference>
<feature type="transmembrane region" description="Helical" evidence="7">
    <location>
        <begin position="55"/>
        <end position="76"/>
    </location>
</feature>
<dbReference type="PANTHER" id="PTHR33362">
    <property type="entry name" value="SIALIC ACID TRAP TRANSPORTER PERMEASE PROTEIN SIAT-RELATED"/>
    <property type="match status" value="1"/>
</dbReference>
<dbReference type="InterPro" id="IPR004681">
    <property type="entry name" value="TRAP_DctM"/>
</dbReference>
<dbReference type="GO" id="GO:0015740">
    <property type="term" value="P:C4-dicarboxylate transport"/>
    <property type="evidence" value="ECO:0007669"/>
    <property type="project" value="TreeGrafter"/>
</dbReference>
<sequence>MDVLVLFSMIVGLMLLGVPIAVSLGFSSIVFLLVLSDSSLASIAQTFFQAMAGHYTLLAIPFFVLASSFMSTGGVAQRIIRFSIALVGHFPGGLAIAGVFACMLFAALSGSSPATVVAIGSIVIAGMRETGYTKEFAAGVIANAGTLGILIPPSIVMVVYASATDVSVGRMFLAGVIPGLLAGTMLMLTIYIMARVKKLPQGEWRGWGEVITSGREAGWGLMLIVIILGGIYGGI</sequence>
<feature type="transmembrane region" description="Helical" evidence="7">
    <location>
        <begin position="217"/>
        <end position="234"/>
    </location>
</feature>
<dbReference type="AlphaFoldDB" id="A0A0F9PGD6"/>
<evidence type="ECO:0000256" key="1">
    <source>
        <dbReference type="ARBA" id="ARBA00004429"/>
    </source>
</evidence>
<dbReference type="InterPro" id="IPR010656">
    <property type="entry name" value="DctM"/>
</dbReference>
<dbReference type="Pfam" id="PF06808">
    <property type="entry name" value="DctM"/>
    <property type="match status" value="1"/>
</dbReference>
<proteinExistence type="predicted"/>
<dbReference type="PANTHER" id="PTHR33362:SF5">
    <property type="entry name" value="C4-DICARBOXYLATE TRAP TRANSPORTER LARGE PERMEASE PROTEIN DCTM"/>
    <property type="match status" value="1"/>
</dbReference>
<feature type="transmembrane region" description="Helical" evidence="7">
    <location>
        <begin position="172"/>
        <end position="196"/>
    </location>
</feature>
<dbReference type="GO" id="GO:0005886">
    <property type="term" value="C:plasma membrane"/>
    <property type="evidence" value="ECO:0007669"/>
    <property type="project" value="UniProtKB-SubCell"/>
</dbReference>
<evidence type="ECO:0000256" key="7">
    <source>
        <dbReference type="SAM" id="Phobius"/>
    </source>
</evidence>
<evidence type="ECO:0000259" key="8">
    <source>
        <dbReference type="Pfam" id="PF06808"/>
    </source>
</evidence>
<dbReference type="EMBL" id="LAZR01002502">
    <property type="protein sequence ID" value="KKN29219.1"/>
    <property type="molecule type" value="Genomic_DNA"/>
</dbReference>
<comment type="caution">
    <text evidence="9">The sequence shown here is derived from an EMBL/GenBank/DDBJ whole genome shotgun (WGS) entry which is preliminary data.</text>
</comment>
<feature type="non-terminal residue" evidence="9">
    <location>
        <position position="235"/>
    </location>
</feature>
<gene>
    <name evidence="9" type="ORF">LCGC14_0846260</name>
</gene>
<keyword evidence="4 7" id="KW-0812">Transmembrane</keyword>
<comment type="subcellular location">
    <subcellularLocation>
        <location evidence="1">Cell inner membrane</location>
        <topology evidence="1">Multi-pass membrane protein</topology>
    </subcellularLocation>
</comment>
<keyword evidence="5 7" id="KW-1133">Transmembrane helix</keyword>
<name>A0A0F9PGD6_9ZZZZ</name>
<evidence type="ECO:0000256" key="3">
    <source>
        <dbReference type="ARBA" id="ARBA00022519"/>
    </source>
</evidence>
<organism evidence="9">
    <name type="scientific">marine sediment metagenome</name>
    <dbReference type="NCBI Taxonomy" id="412755"/>
    <lineage>
        <taxon>unclassified sequences</taxon>
        <taxon>metagenomes</taxon>
        <taxon>ecological metagenomes</taxon>
    </lineage>
</organism>
<keyword evidence="3" id="KW-0997">Cell inner membrane</keyword>